<reference evidence="1 2" key="1">
    <citation type="submission" date="2021-01" db="EMBL/GenBank/DDBJ databases">
        <title>Whole genome shotgun sequence of Actinoplanes durhamensis NBRC 14914.</title>
        <authorList>
            <person name="Komaki H."/>
            <person name="Tamura T."/>
        </authorList>
    </citation>
    <scope>NUCLEOTIDE SEQUENCE [LARGE SCALE GENOMIC DNA]</scope>
    <source>
        <strain evidence="1 2">NBRC 14914</strain>
    </source>
</reference>
<evidence type="ECO:0000313" key="1">
    <source>
        <dbReference type="EMBL" id="GIE04904.1"/>
    </source>
</evidence>
<protein>
    <submittedName>
        <fullName evidence="1">Uncharacterized protein</fullName>
    </submittedName>
</protein>
<accession>A0ABQ3Z5S6</accession>
<keyword evidence="2" id="KW-1185">Reference proteome</keyword>
<evidence type="ECO:0000313" key="2">
    <source>
        <dbReference type="Proteomes" id="UP000637628"/>
    </source>
</evidence>
<gene>
    <name evidence="1" type="ORF">Adu01nite_62540</name>
</gene>
<dbReference type="RefSeq" id="WP_379135168.1">
    <property type="nucleotide sequence ID" value="NZ_JBHTFU010000001.1"/>
</dbReference>
<comment type="caution">
    <text evidence="1">The sequence shown here is derived from an EMBL/GenBank/DDBJ whole genome shotgun (WGS) entry which is preliminary data.</text>
</comment>
<dbReference type="EMBL" id="BOML01000050">
    <property type="protein sequence ID" value="GIE04904.1"/>
    <property type="molecule type" value="Genomic_DNA"/>
</dbReference>
<organism evidence="1 2">
    <name type="scientific">Paractinoplanes durhamensis</name>
    <dbReference type="NCBI Taxonomy" id="113563"/>
    <lineage>
        <taxon>Bacteria</taxon>
        <taxon>Bacillati</taxon>
        <taxon>Actinomycetota</taxon>
        <taxon>Actinomycetes</taxon>
        <taxon>Micromonosporales</taxon>
        <taxon>Micromonosporaceae</taxon>
        <taxon>Paractinoplanes</taxon>
    </lineage>
</organism>
<sequence>MLRLMALGPLELVVLCFPASRLNDGVLATLDRLERARGVRVVDGPSRLLP</sequence>
<dbReference type="Proteomes" id="UP000637628">
    <property type="component" value="Unassembled WGS sequence"/>
</dbReference>
<proteinExistence type="predicted"/>
<name>A0ABQ3Z5S6_9ACTN</name>